<feature type="compositionally biased region" description="Basic and acidic residues" evidence="1">
    <location>
        <begin position="65"/>
        <end position="83"/>
    </location>
</feature>
<evidence type="ECO:0000256" key="1">
    <source>
        <dbReference type="SAM" id="MobiDB-lite"/>
    </source>
</evidence>
<evidence type="ECO:0000313" key="3">
    <source>
        <dbReference type="Proteomes" id="UP000821866"/>
    </source>
</evidence>
<name>A0A9J6F9Z9_RHIMP</name>
<protein>
    <submittedName>
        <fullName evidence="2">Uncharacterized protein</fullName>
    </submittedName>
</protein>
<dbReference type="EMBL" id="JABSTU010000001">
    <property type="protein sequence ID" value="KAH8042464.1"/>
    <property type="molecule type" value="Genomic_DNA"/>
</dbReference>
<organism evidence="2 3">
    <name type="scientific">Rhipicephalus microplus</name>
    <name type="common">Cattle tick</name>
    <name type="synonym">Boophilus microplus</name>
    <dbReference type="NCBI Taxonomy" id="6941"/>
    <lineage>
        <taxon>Eukaryota</taxon>
        <taxon>Metazoa</taxon>
        <taxon>Ecdysozoa</taxon>
        <taxon>Arthropoda</taxon>
        <taxon>Chelicerata</taxon>
        <taxon>Arachnida</taxon>
        <taxon>Acari</taxon>
        <taxon>Parasitiformes</taxon>
        <taxon>Ixodida</taxon>
        <taxon>Ixodoidea</taxon>
        <taxon>Ixodidae</taxon>
        <taxon>Rhipicephalinae</taxon>
        <taxon>Rhipicephalus</taxon>
        <taxon>Boophilus</taxon>
    </lineage>
</organism>
<reference evidence="2" key="2">
    <citation type="submission" date="2021-09" db="EMBL/GenBank/DDBJ databases">
        <authorList>
            <person name="Jia N."/>
            <person name="Wang J."/>
            <person name="Shi W."/>
            <person name="Du L."/>
            <person name="Sun Y."/>
            <person name="Zhan W."/>
            <person name="Jiang J."/>
            <person name="Wang Q."/>
            <person name="Zhang B."/>
            <person name="Ji P."/>
            <person name="Sakyi L.B."/>
            <person name="Cui X."/>
            <person name="Yuan T."/>
            <person name="Jiang B."/>
            <person name="Yang W."/>
            <person name="Lam T.T.-Y."/>
            <person name="Chang Q."/>
            <person name="Ding S."/>
            <person name="Wang X."/>
            <person name="Zhu J."/>
            <person name="Ruan X."/>
            <person name="Zhao L."/>
            <person name="Wei J."/>
            <person name="Que T."/>
            <person name="Du C."/>
            <person name="Cheng J."/>
            <person name="Dai P."/>
            <person name="Han X."/>
            <person name="Huang E."/>
            <person name="Gao Y."/>
            <person name="Liu J."/>
            <person name="Shao H."/>
            <person name="Ye R."/>
            <person name="Li L."/>
            <person name="Wei W."/>
            <person name="Wang X."/>
            <person name="Wang C."/>
            <person name="Huo Q."/>
            <person name="Li W."/>
            <person name="Guo W."/>
            <person name="Chen H."/>
            <person name="Chen S."/>
            <person name="Zhou L."/>
            <person name="Zhou L."/>
            <person name="Ni X."/>
            <person name="Tian J."/>
            <person name="Zhou Y."/>
            <person name="Sheng Y."/>
            <person name="Liu T."/>
            <person name="Pan Y."/>
            <person name="Xia L."/>
            <person name="Li J."/>
            <person name="Zhao F."/>
            <person name="Cao W."/>
        </authorList>
    </citation>
    <scope>NUCLEOTIDE SEQUENCE</scope>
    <source>
        <strain evidence="2">Rmic-2018</strain>
        <tissue evidence="2">Larvae</tissue>
    </source>
</reference>
<dbReference type="AlphaFoldDB" id="A0A9J6F9Z9"/>
<dbReference type="Proteomes" id="UP000821866">
    <property type="component" value="Chromosome 1"/>
</dbReference>
<keyword evidence="3" id="KW-1185">Reference proteome</keyword>
<evidence type="ECO:0000313" key="2">
    <source>
        <dbReference type="EMBL" id="KAH8042464.1"/>
    </source>
</evidence>
<accession>A0A9J6F9Z9</accession>
<feature type="region of interest" description="Disordered" evidence="1">
    <location>
        <begin position="1"/>
        <end position="22"/>
    </location>
</feature>
<gene>
    <name evidence="2" type="ORF">HPB51_023474</name>
</gene>
<comment type="caution">
    <text evidence="2">The sequence shown here is derived from an EMBL/GenBank/DDBJ whole genome shotgun (WGS) entry which is preliminary data.</text>
</comment>
<proteinExistence type="predicted"/>
<dbReference type="VEuPathDB" id="VectorBase:LOC119176600"/>
<sequence length="104" mass="11646">MLQPPDVSLNKPFKDGRRRPRNFRGKIKKPSVELLCSWVIETWSMISPEIIVRSFKKTGISNALDETKDNVVHENDEGDHAEAGDDSDDAAMRDVDCSLDSGSE</sequence>
<reference evidence="2" key="1">
    <citation type="journal article" date="2020" name="Cell">
        <title>Large-Scale Comparative Analyses of Tick Genomes Elucidate Their Genetic Diversity and Vector Capacities.</title>
        <authorList>
            <consortium name="Tick Genome and Microbiome Consortium (TIGMIC)"/>
            <person name="Jia N."/>
            <person name="Wang J."/>
            <person name="Shi W."/>
            <person name="Du L."/>
            <person name="Sun Y."/>
            <person name="Zhan W."/>
            <person name="Jiang J.F."/>
            <person name="Wang Q."/>
            <person name="Zhang B."/>
            <person name="Ji P."/>
            <person name="Bell-Sakyi L."/>
            <person name="Cui X.M."/>
            <person name="Yuan T.T."/>
            <person name="Jiang B.G."/>
            <person name="Yang W.F."/>
            <person name="Lam T.T."/>
            <person name="Chang Q.C."/>
            <person name="Ding S.J."/>
            <person name="Wang X.J."/>
            <person name="Zhu J.G."/>
            <person name="Ruan X.D."/>
            <person name="Zhao L."/>
            <person name="Wei J.T."/>
            <person name="Ye R.Z."/>
            <person name="Que T.C."/>
            <person name="Du C.H."/>
            <person name="Zhou Y.H."/>
            <person name="Cheng J.X."/>
            <person name="Dai P.F."/>
            <person name="Guo W.B."/>
            <person name="Han X.H."/>
            <person name="Huang E.J."/>
            <person name="Li L.F."/>
            <person name="Wei W."/>
            <person name="Gao Y.C."/>
            <person name="Liu J.Z."/>
            <person name="Shao H.Z."/>
            <person name="Wang X."/>
            <person name="Wang C.C."/>
            <person name="Yang T.C."/>
            <person name="Huo Q.B."/>
            <person name="Li W."/>
            <person name="Chen H.Y."/>
            <person name="Chen S.E."/>
            <person name="Zhou L.G."/>
            <person name="Ni X.B."/>
            <person name="Tian J.H."/>
            <person name="Sheng Y."/>
            <person name="Liu T."/>
            <person name="Pan Y.S."/>
            <person name="Xia L.Y."/>
            <person name="Li J."/>
            <person name="Zhao F."/>
            <person name="Cao W.C."/>
        </authorList>
    </citation>
    <scope>NUCLEOTIDE SEQUENCE</scope>
    <source>
        <strain evidence="2">Rmic-2018</strain>
    </source>
</reference>
<feature type="region of interest" description="Disordered" evidence="1">
    <location>
        <begin position="63"/>
        <end position="104"/>
    </location>
</feature>